<feature type="compositionally biased region" description="Gly residues" evidence="1">
    <location>
        <begin position="176"/>
        <end position="185"/>
    </location>
</feature>
<sequence length="224" mass="22526">MVSSPFDAALPQFAAVAANLSVLSSGSRPPQRTPSAGSPPQSPESSPSKPLDSPSKPFQRLGLEPEEVGAEGQAERAQALAQDAVAAERLHLAMQAAEADASSAGARARAKFASVAERMHIAATTGFGSWAAPGLLDSKDMSEDKLSTSRPSPFGGGGSVGGVANPVQSATLTIVRGGGAGGSGGPQHVVWGPNNAALTPQNTGPTATPTPTPDTPWWVSQSGR</sequence>
<name>A0AAW1QYG0_9CHLO</name>
<feature type="compositionally biased region" description="Low complexity" evidence="1">
    <location>
        <begin position="34"/>
        <end position="57"/>
    </location>
</feature>
<reference evidence="2 3" key="1">
    <citation type="journal article" date="2024" name="Nat. Commun.">
        <title>Phylogenomics reveals the evolutionary origins of lichenization in chlorophyte algae.</title>
        <authorList>
            <person name="Puginier C."/>
            <person name="Libourel C."/>
            <person name="Otte J."/>
            <person name="Skaloud P."/>
            <person name="Haon M."/>
            <person name="Grisel S."/>
            <person name="Petersen M."/>
            <person name="Berrin J.G."/>
            <person name="Delaux P.M."/>
            <person name="Dal Grande F."/>
            <person name="Keller J."/>
        </authorList>
    </citation>
    <scope>NUCLEOTIDE SEQUENCE [LARGE SCALE GENOMIC DNA]</scope>
    <source>
        <strain evidence="2 3">SAG 245.80</strain>
    </source>
</reference>
<accession>A0AAW1QYG0</accession>
<feature type="region of interest" description="Disordered" evidence="1">
    <location>
        <begin position="129"/>
        <end position="163"/>
    </location>
</feature>
<feature type="compositionally biased region" description="Basic and acidic residues" evidence="1">
    <location>
        <begin position="137"/>
        <end position="147"/>
    </location>
</feature>
<organism evidence="2 3">
    <name type="scientific">Elliptochloris bilobata</name>
    <dbReference type="NCBI Taxonomy" id="381761"/>
    <lineage>
        <taxon>Eukaryota</taxon>
        <taxon>Viridiplantae</taxon>
        <taxon>Chlorophyta</taxon>
        <taxon>core chlorophytes</taxon>
        <taxon>Trebouxiophyceae</taxon>
        <taxon>Trebouxiophyceae incertae sedis</taxon>
        <taxon>Elliptochloris clade</taxon>
        <taxon>Elliptochloris</taxon>
    </lineage>
</organism>
<feature type="region of interest" description="Disordered" evidence="1">
    <location>
        <begin position="175"/>
        <end position="224"/>
    </location>
</feature>
<evidence type="ECO:0000313" key="2">
    <source>
        <dbReference type="EMBL" id="KAK9826157.1"/>
    </source>
</evidence>
<keyword evidence="3" id="KW-1185">Reference proteome</keyword>
<evidence type="ECO:0000313" key="3">
    <source>
        <dbReference type="Proteomes" id="UP001445335"/>
    </source>
</evidence>
<comment type="caution">
    <text evidence="2">The sequence shown here is derived from an EMBL/GenBank/DDBJ whole genome shotgun (WGS) entry which is preliminary data.</text>
</comment>
<evidence type="ECO:0000256" key="1">
    <source>
        <dbReference type="SAM" id="MobiDB-lite"/>
    </source>
</evidence>
<feature type="region of interest" description="Disordered" evidence="1">
    <location>
        <begin position="23"/>
        <end position="80"/>
    </location>
</feature>
<dbReference type="EMBL" id="JALJOU010000067">
    <property type="protein sequence ID" value="KAK9826157.1"/>
    <property type="molecule type" value="Genomic_DNA"/>
</dbReference>
<dbReference type="Proteomes" id="UP001445335">
    <property type="component" value="Unassembled WGS sequence"/>
</dbReference>
<proteinExistence type="predicted"/>
<dbReference type="AlphaFoldDB" id="A0AAW1QYG0"/>
<gene>
    <name evidence="2" type="ORF">WJX81_002177</name>
</gene>
<protein>
    <submittedName>
        <fullName evidence="2">Uncharacterized protein</fullName>
    </submittedName>
</protein>